<reference evidence="7 8" key="1">
    <citation type="submission" date="2015-07" db="EMBL/GenBank/DDBJ databases">
        <title>Emmonsia species relationships and genome sequence.</title>
        <authorList>
            <consortium name="The Broad Institute Genomics Platform"/>
            <person name="Cuomo C.A."/>
            <person name="Munoz J.F."/>
            <person name="Imamovic A."/>
            <person name="Priest M.E."/>
            <person name="Young S."/>
            <person name="Clay O.K."/>
            <person name="McEwen J.G."/>
        </authorList>
    </citation>
    <scope>NUCLEOTIDE SEQUENCE [LARGE SCALE GENOMIC DNA]</scope>
    <source>
        <strain evidence="7 8">UAMH 9510</strain>
    </source>
</reference>
<gene>
    <name evidence="7" type="ORF">AJ78_00509</name>
</gene>
<feature type="domain" description="Helicase C-terminal" evidence="6">
    <location>
        <begin position="843"/>
        <end position="1004"/>
    </location>
</feature>
<dbReference type="FunFam" id="3.40.50.10810:FF:000053">
    <property type="entry name" value="SNF2 family helicase/ATPase, putative"/>
    <property type="match status" value="1"/>
</dbReference>
<dbReference type="GO" id="GO:0005524">
    <property type="term" value="F:ATP binding"/>
    <property type="evidence" value="ECO:0007669"/>
    <property type="project" value="UniProtKB-KW"/>
</dbReference>
<evidence type="ECO:0008006" key="9">
    <source>
        <dbReference type="Google" id="ProtNLM"/>
    </source>
</evidence>
<dbReference type="GO" id="GO:0005634">
    <property type="term" value="C:nucleus"/>
    <property type="evidence" value="ECO:0007669"/>
    <property type="project" value="TreeGrafter"/>
</dbReference>
<comment type="caution">
    <text evidence="7">The sequence shown here is derived from an EMBL/GenBank/DDBJ whole genome shotgun (WGS) entry which is preliminary data.</text>
</comment>
<dbReference type="SUPFAM" id="SSF52540">
    <property type="entry name" value="P-loop containing nucleoside triphosphate hydrolases"/>
    <property type="match status" value="2"/>
</dbReference>
<feature type="compositionally biased region" description="Acidic residues" evidence="4">
    <location>
        <begin position="807"/>
        <end position="834"/>
    </location>
</feature>
<dbReference type="PROSITE" id="PS51192">
    <property type="entry name" value="HELICASE_ATP_BIND_1"/>
    <property type="match status" value="1"/>
</dbReference>
<feature type="region of interest" description="Disordered" evidence="4">
    <location>
        <begin position="689"/>
        <end position="838"/>
    </location>
</feature>
<dbReference type="VEuPathDB" id="FungiDB:AJ78_00509"/>
<feature type="region of interest" description="Disordered" evidence="4">
    <location>
        <begin position="237"/>
        <end position="261"/>
    </location>
</feature>
<feature type="compositionally biased region" description="Polar residues" evidence="4">
    <location>
        <begin position="1046"/>
        <end position="1055"/>
    </location>
</feature>
<dbReference type="InterPro" id="IPR001650">
    <property type="entry name" value="Helicase_C-like"/>
</dbReference>
<organism evidence="7 8">
    <name type="scientific">Emergomyces pasteurianus Ep9510</name>
    <dbReference type="NCBI Taxonomy" id="1447872"/>
    <lineage>
        <taxon>Eukaryota</taxon>
        <taxon>Fungi</taxon>
        <taxon>Dikarya</taxon>
        <taxon>Ascomycota</taxon>
        <taxon>Pezizomycotina</taxon>
        <taxon>Eurotiomycetes</taxon>
        <taxon>Eurotiomycetidae</taxon>
        <taxon>Onygenales</taxon>
        <taxon>Ajellomycetaceae</taxon>
        <taxon>Emergomyces</taxon>
    </lineage>
</organism>
<evidence type="ECO:0000313" key="7">
    <source>
        <dbReference type="EMBL" id="OJD19538.1"/>
    </source>
</evidence>
<keyword evidence="8" id="KW-1185">Reference proteome</keyword>
<dbReference type="GO" id="GO:0016787">
    <property type="term" value="F:hydrolase activity"/>
    <property type="evidence" value="ECO:0007669"/>
    <property type="project" value="UniProtKB-KW"/>
</dbReference>
<name>A0A1J9PUH5_9EURO</name>
<accession>A0A1J9PUH5</accession>
<feature type="region of interest" description="Disordered" evidence="4">
    <location>
        <begin position="1"/>
        <end position="106"/>
    </location>
</feature>
<dbReference type="InterPro" id="IPR049730">
    <property type="entry name" value="SNF2/RAD54-like_C"/>
</dbReference>
<dbReference type="GO" id="GO:0006281">
    <property type="term" value="P:DNA repair"/>
    <property type="evidence" value="ECO:0007669"/>
    <property type="project" value="TreeGrafter"/>
</dbReference>
<dbReference type="InterPro" id="IPR027417">
    <property type="entry name" value="P-loop_NTPase"/>
</dbReference>
<dbReference type="PROSITE" id="PS51194">
    <property type="entry name" value="HELICASE_CTER"/>
    <property type="match status" value="1"/>
</dbReference>
<dbReference type="PANTHER" id="PTHR45626:SF14">
    <property type="entry name" value="ATP-DEPENDENT DNA HELICASE (EUROFUNG)"/>
    <property type="match status" value="1"/>
</dbReference>
<evidence type="ECO:0000256" key="1">
    <source>
        <dbReference type="ARBA" id="ARBA00022741"/>
    </source>
</evidence>
<dbReference type="InterPro" id="IPR038718">
    <property type="entry name" value="SNF2-like_sf"/>
</dbReference>
<feature type="compositionally biased region" description="Low complexity" evidence="4">
    <location>
        <begin position="63"/>
        <end position="72"/>
    </location>
</feature>
<dbReference type="Pfam" id="PF00271">
    <property type="entry name" value="Helicase_C"/>
    <property type="match status" value="1"/>
</dbReference>
<feature type="compositionally biased region" description="Acidic residues" evidence="4">
    <location>
        <begin position="248"/>
        <end position="261"/>
    </location>
</feature>
<feature type="region of interest" description="Disordered" evidence="4">
    <location>
        <begin position="1024"/>
        <end position="1084"/>
    </location>
</feature>
<dbReference type="PANTHER" id="PTHR45626">
    <property type="entry name" value="TRANSCRIPTION TERMINATION FACTOR 2-RELATED"/>
    <property type="match status" value="1"/>
</dbReference>
<dbReference type="Gene3D" id="3.40.50.300">
    <property type="entry name" value="P-loop containing nucleotide triphosphate hydrolases"/>
    <property type="match status" value="2"/>
</dbReference>
<feature type="compositionally biased region" description="Basic residues" evidence="4">
    <location>
        <begin position="690"/>
        <end position="703"/>
    </location>
</feature>
<evidence type="ECO:0000256" key="2">
    <source>
        <dbReference type="ARBA" id="ARBA00022801"/>
    </source>
</evidence>
<dbReference type="SMART" id="SM00490">
    <property type="entry name" value="HELICc"/>
    <property type="match status" value="1"/>
</dbReference>
<dbReference type="SMART" id="SM00487">
    <property type="entry name" value="DEXDc"/>
    <property type="match status" value="1"/>
</dbReference>
<dbReference type="Proteomes" id="UP000182235">
    <property type="component" value="Unassembled WGS sequence"/>
</dbReference>
<dbReference type="STRING" id="1447872.A0A1J9PUH5"/>
<dbReference type="CDD" id="cd18793">
    <property type="entry name" value="SF2_C_SNF"/>
    <property type="match status" value="1"/>
</dbReference>
<feature type="compositionally biased region" description="Polar residues" evidence="4">
    <location>
        <begin position="711"/>
        <end position="721"/>
    </location>
</feature>
<evidence type="ECO:0000259" key="6">
    <source>
        <dbReference type="PROSITE" id="PS51194"/>
    </source>
</evidence>
<evidence type="ECO:0000256" key="4">
    <source>
        <dbReference type="SAM" id="MobiDB-lite"/>
    </source>
</evidence>
<keyword evidence="2" id="KW-0378">Hydrolase</keyword>
<sequence>MVKERDPPQTSGLPTEKNDRPQNRQPSHPVFGQPALLSSSNQVKGNPFIIPKANKPRPEHHQPPSQRSQVQRSETDYRPNHGQPLTTAPKPAGISSSVGPRYTGYDPLRPVKPSDYGAFRPGIVDDDSVYEIARPSNVYRTTKPAPIPFFASPTKPKMSKPLSNLQTFIDLTGTAINARHHEEEFGAMDAYSYVDAAKATENIQALLEGAFEDEDDKPRTRQRRKKIEEEVNELASKLQKVDVGGTQAEEEDEEEDEEDDGIVEGLKIKLLPHQREGVDWMRDKESGVKKTRGVIPKGGILADDMGLGKTIQTIALMLTNPRHPKAKEVIDDNEEKKRKKIPPEVGKGTLVVAPLALIKQWESEIETKVEASHRLRTCVYHGTQRTKHVNTLSQFDVVITTYGTLSSEHATSEKKPTGCFANHWYRVILDEAHTIKNRNAKATQAACALKSEYRWCLTGTPMQNNLDELQSLIHFLRIKPYNDLPAWREQITKPLNNGRGGLAIRRLQVYLKAFMKRRTKDVLKLDGGLGRGSADTKGENKESSHGFRITNREVLKIEAEFTPAERAFYKRLEQRTDKTLERMIGGDNINYASALVLLLRLRQACNHPDLVKSDLAQDKDVLMNNFGGNSQSKTSKGENDVDSIANLMGGLSVMTKLCDVCQTELSSKEAMSGASRCAECEADLQTQVVRPRKKGDQKKKKQNKLKEKSNPHISTGRNSAGISDARRARLQRQRFVVDSDDEDDHGEWLVPDNQRQVESLGEAGGTDDEDAEGGGEWLGSDDSVTDEDEDEGTRKGPRNANEVINLDSDEDSNEDALSGDDNEADDDEYEGDPETPDHLASTKIRYLMKILKKESGDYKFIVFSFFTSMLNKIEPFLEDFNIGYARYDGAMRNDLRENSLDRLRNTPETRVLLCSLRAGSLGLNLTAASRVVILEPFWNPFVEEQAIDRVHRLNQTVDVKIYKLTIKNTVEERIVDLQERKRELANATIEGKAAAAKLTMKDMMALFSHEASVRYSDEDHGLDLTGKTRLLGSRDDDDDDRLDYGSASTSQQTRRATPPVMQNKAGSGGSRRPTPESSVYGRRW</sequence>
<dbReference type="AlphaFoldDB" id="A0A1J9PUH5"/>
<dbReference type="GO" id="GO:0008094">
    <property type="term" value="F:ATP-dependent activity, acting on DNA"/>
    <property type="evidence" value="ECO:0007669"/>
    <property type="project" value="TreeGrafter"/>
</dbReference>
<dbReference type="Pfam" id="PF00176">
    <property type="entry name" value="SNF2-rel_dom"/>
    <property type="match status" value="1"/>
</dbReference>
<feature type="domain" description="Helicase ATP-binding" evidence="5">
    <location>
        <begin position="290"/>
        <end position="479"/>
    </location>
</feature>
<evidence type="ECO:0000256" key="3">
    <source>
        <dbReference type="ARBA" id="ARBA00022840"/>
    </source>
</evidence>
<dbReference type="EMBL" id="LGRN01000008">
    <property type="protein sequence ID" value="OJD19538.1"/>
    <property type="molecule type" value="Genomic_DNA"/>
</dbReference>
<evidence type="ECO:0000313" key="8">
    <source>
        <dbReference type="Proteomes" id="UP000182235"/>
    </source>
</evidence>
<proteinExistence type="predicted"/>
<dbReference type="Gene3D" id="3.40.50.10810">
    <property type="entry name" value="Tandem AAA-ATPase domain"/>
    <property type="match status" value="1"/>
</dbReference>
<keyword evidence="3" id="KW-0067">ATP-binding</keyword>
<evidence type="ECO:0000259" key="5">
    <source>
        <dbReference type="PROSITE" id="PS51192"/>
    </source>
</evidence>
<dbReference type="InterPro" id="IPR014001">
    <property type="entry name" value="Helicase_ATP-bd"/>
</dbReference>
<dbReference type="CDD" id="cd18008">
    <property type="entry name" value="DEXDc_SHPRH-like"/>
    <property type="match status" value="1"/>
</dbReference>
<dbReference type="OrthoDB" id="423559at2759"/>
<protein>
    <recommendedName>
        <fullName evidence="9">Helicase ATP-binding domain-containing protein</fullName>
    </recommendedName>
</protein>
<dbReference type="InterPro" id="IPR000330">
    <property type="entry name" value="SNF2_N"/>
</dbReference>
<keyword evidence="1" id="KW-0547">Nucleotide-binding</keyword>
<dbReference type="InterPro" id="IPR050628">
    <property type="entry name" value="SNF2_RAD54_helicase_TF"/>
</dbReference>